<feature type="transmembrane region" description="Helical" evidence="13">
    <location>
        <begin position="12"/>
        <end position="29"/>
    </location>
</feature>
<dbReference type="SUPFAM" id="SSF81342">
    <property type="entry name" value="Transmembrane di-heme cytochromes"/>
    <property type="match status" value="1"/>
</dbReference>
<proteinExistence type="inferred from homology"/>
<evidence type="ECO:0000313" key="16">
    <source>
        <dbReference type="Proteomes" id="UP000248916"/>
    </source>
</evidence>
<accession>A0A2W7NX17</accession>
<comment type="similarity">
    <text evidence="12">Belongs to the cytochrome b561 family.</text>
</comment>
<keyword evidence="4" id="KW-1003">Cell membrane</keyword>
<keyword evidence="16" id="KW-1185">Reference proteome</keyword>
<evidence type="ECO:0000256" key="6">
    <source>
        <dbReference type="ARBA" id="ARBA00022692"/>
    </source>
</evidence>
<dbReference type="RefSeq" id="WP_146259419.1">
    <property type="nucleotide sequence ID" value="NZ_QKZL01000009.1"/>
</dbReference>
<keyword evidence="3" id="KW-0813">Transport</keyword>
<keyword evidence="5" id="KW-0349">Heme</keyword>
<evidence type="ECO:0000256" key="4">
    <source>
        <dbReference type="ARBA" id="ARBA00022475"/>
    </source>
</evidence>
<dbReference type="GO" id="GO:0022904">
    <property type="term" value="P:respiratory electron transport chain"/>
    <property type="evidence" value="ECO:0007669"/>
    <property type="project" value="InterPro"/>
</dbReference>
<sequence length="162" mass="17560">MAQQTYSSAQRGAHWLVLFLVIFQYFTGSGMEHAFDAVAESGGSWTGTAYVHGMIGTTILLTMLFRLYLRSTRGAPPPPDTEPSAIQWISRANHFLFYAVLIAMPLAGLYAALTLSETAAWLHGNAWTVLLVLIAAHVAGALWHVSKGDGVLRRMAGRAPST</sequence>
<dbReference type="Pfam" id="PF01292">
    <property type="entry name" value="Ni_hydr_CYTB"/>
    <property type="match status" value="1"/>
</dbReference>
<keyword evidence="9 13" id="KW-1133">Transmembrane helix</keyword>
<dbReference type="GO" id="GO:0009055">
    <property type="term" value="F:electron transfer activity"/>
    <property type="evidence" value="ECO:0007669"/>
    <property type="project" value="InterPro"/>
</dbReference>
<dbReference type="InterPro" id="IPR052168">
    <property type="entry name" value="Cytochrome_b561_oxidase"/>
</dbReference>
<evidence type="ECO:0000256" key="2">
    <source>
        <dbReference type="ARBA" id="ARBA00004651"/>
    </source>
</evidence>
<evidence type="ECO:0000256" key="10">
    <source>
        <dbReference type="ARBA" id="ARBA00023004"/>
    </source>
</evidence>
<name>A0A2W7NX17_9RHOB</name>
<dbReference type="GO" id="GO:0046872">
    <property type="term" value="F:metal ion binding"/>
    <property type="evidence" value="ECO:0007669"/>
    <property type="project" value="UniProtKB-KW"/>
</dbReference>
<evidence type="ECO:0000256" key="11">
    <source>
        <dbReference type="ARBA" id="ARBA00023136"/>
    </source>
</evidence>
<reference evidence="15 16" key="1">
    <citation type="submission" date="2018-06" db="EMBL/GenBank/DDBJ databases">
        <title>Genomic Encyclopedia of Archaeal and Bacterial Type Strains, Phase II (KMG-II): from individual species to whole genera.</title>
        <authorList>
            <person name="Goeker M."/>
        </authorList>
    </citation>
    <scope>NUCLEOTIDE SEQUENCE [LARGE SCALE GENOMIC DNA]</scope>
    <source>
        <strain evidence="15 16">DSM 22009</strain>
    </source>
</reference>
<feature type="transmembrane region" description="Helical" evidence="13">
    <location>
        <begin position="49"/>
        <end position="69"/>
    </location>
</feature>
<evidence type="ECO:0000256" key="1">
    <source>
        <dbReference type="ARBA" id="ARBA00001970"/>
    </source>
</evidence>
<organism evidence="15 16">
    <name type="scientific">Palleronia aestuarii</name>
    <dbReference type="NCBI Taxonomy" id="568105"/>
    <lineage>
        <taxon>Bacteria</taxon>
        <taxon>Pseudomonadati</taxon>
        <taxon>Pseudomonadota</taxon>
        <taxon>Alphaproteobacteria</taxon>
        <taxon>Rhodobacterales</taxon>
        <taxon>Roseobacteraceae</taxon>
        <taxon>Palleronia</taxon>
    </lineage>
</organism>
<evidence type="ECO:0000256" key="3">
    <source>
        <dbReference type="ARBA" id="ARBA00022448"/>
    </source>
</evidence>
<keyword evidence="11 13" id="KW-0472">Membrane</keyword>
<keyword evidence="7" id="KW-0479">Metal-binding</keyword>
<evidence type="ECO:0000256" key="5">
    <source>
        <dbReference type="ARBA" id="ARBA00022617"/>
    </source>
</evidence>
<keyword evidence="8" id="KW-0249">Electron transport</keyword>
<evidence type="ECO:0000256" key="13">
    <source>
        <dbReference type="SAM" id="Phobius"/>
    </source>
</evidence>
<protein>
    <submittedName>
        <fullName evidence="15">Cytochrome b561</fullName>
    </submittedName>
</protein>
<gene>
    <name evidence="15" type="ORF">LX81_02415</name>
</gene>
<evidence type="ECO:0000256" key="7">
    <source>
        <dbReference type="ARBA" id="ARBA00022723"/>
    </source>
</evidence>
<dbReference type="OrthoDB" id="8156287at2"/>
<comment type="cofactor">
    <cofactor evidence="1">
        <name>heme b</name>
        <dbReference type="ChEBI" id="CHEBI:60344"/>
    </cofactor>
</comment>
<evidence type="ECO:0000256" key="9">
    <source>
        <dbReference type="ARBA" id="ARBA00022989"/>
    </source>
</evidence>
<keyword evidence="10" id="KW-0408">Iron</keyword>
<keyword evidence="6 13" id="KW-0812">Transmembrane</keyword>
<evidence type="ECO:0000259" key="14">
    <source>
        <dbReference type="Pfam" id="PF01292"/>
    </source>
</evidence>
<evidence type="ECO:0000313" key="15">
    <source>
        <dbReference type="EMBL" id="PZX15782.1"/>
    </source>
</evidence>
<feature type="transmembrane region" description="Helical" evidence="13">
    <location>
        <begin position="95"/>
        <end position="113"/>
    </location>
</feature>
<evidence type="ECO:0000256" key="12">
    <source>
        <dbReference type="ARBA" id="ARBA00037975"/>
    </source>
</evidence>
<feature type="domain" description="Cytochrome b561 bacterial/Ni-hydrogenase" evidence="14">
    <location>
        <begin position="6"/>
        <end position="156"/>
    </location>
</feature>
<dbReference type="AlphaFoldDB" id="A0A2W7NX17"/>
<feature type="transmembrane region" description="Helical" evidence="13">
    <location>
        <begin position="125"/>
        <end position="145"/>
    </location>
</feature>
<dbReference type="Proteomes" id="UP000248916">
    <property type="component" value="Unassembled WGS sequence"/>
</dbReference>
<dbReference type="InterPro" id="IPR011577">
    <property type="entry name" value="Cyt_b561_bac/Ni-Hgenase"/>
</dbReference>
<dbReference type="GO" id="GO:0020037">
    <property type="term" value="F:heme binding"/>
    <property type="evidence" value="ECO:0007669"/>
    <property type="project" value="TreeGrafter"/>
</dbReference>
<dbReference type="EMBL" id="QKZL01000009">
    <property type="protein sequence ID" value="PZX15782.1"/>
    <property type="molecule type" value="Genomic_DNA"/>
</dbReference>
<evidence type="ECO:0000256" key="8">
    <source>
        <dbReference type="ARBA" id="ARBA00022982"/>
    </source>
</evidence>
<dbReference type="GO" id="GO:0005886">
    <property type="term" value="C:plasma membrane"/>
    <property type="evidence" value="ECO:0007669"/>
    <property type="project" value="UniProtKB-SubCell"/>
</dbReference>
<comment type="caution">
    <text evidence="15">The sequence shown here is derived from an EMBL/GenBank/DDBJ whole genome shotgun (WGS) entry which is preliminary data.</text>
</comment>
<dbReference type="PANTHER" id="PTHR30529">
    <property type="entry name" value="CYTOCHROME B561"/>
    <property type="match status" value="1"/>
</dbReference>
<comment type="subcellular location">
    <subcellularLocation>
        <location evidence="2">Cell membrane</location>
        <topology evidence="2">Multi-pass membrane protein</topology>
    </subcellularLocation>
</comment>
<dbReference type="Gene3D" id="1.20.950.20">
    <property type="entry name" value="Transmembrane di-heme cytochromes, Chain C"/>
    <property type="match status" value="1"/>
</dbReference>
<dbReference type="PANTHER" id="PTHR30529:SF1">
    <property type="entry name" value="CYTOCHROME B561 HOMOLOG 2"/>
    <property type="match status" value="1"/>
</dbReference>
<dbReference type="InterPro" id="IPR016174">
    <property type="entry name" value="Di-haem_cyt_TM"/>
</dbReference>